<dbReference type="Gene3D" id="3.30.2220.20">
    <property type="entry name" value="Phage tail assembly chaperone gp13-like"/>
    <property type="match status" value="1"/>
</dbReference>
<proteinExistence type="predicted"/>
<dbReference type="InterPro" id="IPR010411">
    <property type="entry name" value="TAC_Gp13-like"/>
</dbReference>
<dbReference type="InterPro" id="IPR038556">
    <property type="entry name" value="TAC_Gp13-like_sf"/>
</dbReference>
<reference evidence="1" key="1">
    <citation type="journal article" date="2014" name="Genome Announc.">
        <title>Draft Genome Sequences of a Phylogenetically Diverse Suite of Pseudomonas syringae Strains from Multiple Source Populations.</title>
        <authorList>
            <person name="Baltrus D.A."/>
            <person name="Yourstone S."/>
            <person name="Lind A."/>
            <person name="Guilbaud C."/>
            <person name="Sands D.C."/>
            <person name="Jones C.D."/>
            <person name="Morris C.E."/>
            <person name="Dangl J.L."/>
        </authorList>
    </citation>
    <scope>NUCLEOTIDE SEQUENCE</scope>
    <source>
        <strain evidence="1">CC1417</strain>
    </source>
</reference>
<dbReference type="AlphaFoldDB" id="A0AAU8LFV2"/>
<name>A0AAU8LFV2_PSESX</name>
<dbReference type="RefSeq" id="WP_024694730.1">
    <property type="nucleotide sequence ID" value="NZ_CP159362.1"/>
</dbReference>
<protein>
    <submittedName>
        <fullName evidence="1">Phage tail assembly chaperone</fullName>
    </submittedName>
</protein>
<organism evidence="1">
    <name type="scientific">Pseudomonas syringae CC1417</name>
    <dbReference type="NCBI Taxonomy" id="1357272"/>
    <lineage>
        <taxon>Bacteria</taxon>
        <taxon>Pseudomonadati</taxon>
        <taxon>Pseudomonadota</taxon>
        <taxon>Gammaproteobacteria</taxon>
        <taxon>Pseudomonadales</taxon>
        <taxon>Pseudomonadaceae</taxon>
        <taxon>Pseudomonas</taxon>
        <taxon>Pseudomonas syringae</taxon>
    </lineage>
</organism>
<dbReference type="EMBL" id="CP159362">
    <property type="protein sequence ID" value="XCN67224.1"/>
    <property type="molecule type" value="Genomic_DNA"/>
</dbReference>
<evidence type="ECO:0000313" key="1">
    <source>
        <dbReference type="EMBL" id="XCN67224.1"/>
    </source>
</evidence>
<dbReference type="Pfam" id="PF06222">
    <property type="entry name" value="Phage_TAC_1"/>
    <property type="match status" value="2"/>
</dbReference>
<reference evidence="1" key="2">
    <citation type="submission" date="2024-07" db="EMBL/GenBank/DDBJ databases">
        <title>A complete genome sequence for Pseudomonas syringae CC1417.</title>
        <authorList>
            <person name="Baltrus D.A."/>
        </authorList>
    </citation>
    <scope>NUCLEOTIDE SEQUENCE</scope>
    <source>
        <strain evidence="1">CC1417</strain>
    </source>
</reference>
<accession>A0AAU8LFV2</accession>
<gene>
    <name evidence="1" type="ORF">N011_22485</name>
</gene>
<sequence>MARTKSSDSDLRSLALDPLRNFKHEPVIVPEWDNASVTVRALSAGDWLGYRTRSLEVLEEARLAAGLPARPAPVEDGQPGPEEPNVEFNSSFIFAFVLVRTLFDQHRARVFDDDDVDEVAQAFSPVHDRLVAKAFELSGIEAGADATDPVIEAGNG</sequence>